<dbReference type="AlphaFoldDB" id="A0A9N9Q034"/>
<dbReference type="Proteomes" id="UP000696280">
    <property type="component" value="Unassembled WGS sequence"/>
</dbReference>
<feature type="transmembrane region" description="Helical" evidence="1">
    <location>
        <begin position="203"/>
        <end position="228"/>
    </location>
</feature>
<protein>
    <submittedName>
        <fullName evidence="2">Uncharacterized protein</fullName>
    </submittedName>
</protein>
<organism evidence="2 3">
    <name type="scientific">Hymenoscyphus fraxineus</name>
    <dbReference type="NCBI Taxonomy" id="746836"/>
    <lineage>
        <taxon>Eukaryota</taxon>
        <taxon>Fungi</taxon>
        <taxon>Dikarya</taxon>
        <taxon>Ascomycota</taxon>
        <taxon>Pezizomycotina</taxon>
        <taxon>Leotiomycetes</taxon>
        <taxon>Helotiales</taxon>
        <taxon>Helotiaceae</taxon>
        <taxon>Hymenoscyphus</taxon>
    </lineage>
</organism>
<reference evidence="2" key="1">
    <citation type="submission" date="2021-07" db="EMBL/GenBank/DDBJ databases">
        <authorList>
            <person name="Durling M."/>
        </authorList>
    </citation>
    <scope>NUCLEOTIDE SEQUENCE</scope>
</reference>
<feature type="transmembrane region" description="Helical" evidence="1">
    <location>
        <begin position="283"/>
        <end position="304"/>
    </location>
</feature>
<sequence length="337" mass="39230">MASVYRNDFGGPDASFSNWTTLVLTADDLSGSYQNLMHGAPKFVDVLIYTIDGGLKLVMYRIEELHKYLQLLINGDDPLLDPSQHDSLLSDDDTFSRSKTYFWCINLLRDLVINIDNIVLELEKFPDRYVLSSNDGRSFWEVKKPNTEILEERSKYWIEILKTKRKELLELREESKALRDGLFSASSVMESRASTRLGENVRLLTYLFSIRSLIITATIVALSTYILVFNVNNVGKALTLLKHPRSWKALLNVRFKNLKVLFEKHLKILRKNLKVKFMETTTLVVDTVFSAISQGIFWFIMLIIKRWPRKTTLKFDRVWTWMKFWKRQQRGDGGIAV</sequence>
<evidence type="ECO:0000256" key="1">
    <source>
        <dbReference type="SAM" id="Phobius"/>
    </source>
</evidence>
<keyword evidence="1" id="KW-0472">Membrane</keyword>
<evidence type="ECO:0000313" key="3">
    <source>
        <dbReference type="Proteomes" id="UP000696280"/>
    </source>
</evidence>
<gene>
    <name evidence="2" type="ORF">HYFRA_00012426</name>
</gene>
<evidence type="ECO:0000313" key="2">
    <source>
        <dbReference type="EMBL" id="CAG8960352.1"/>
    </source>
</evidence>
<comment type="caution">
    <text evidence="2">The sequence shown here is derived from an EMBL/GenBank/DDBJ whole genome shotgun (WGS) entry which is preliminary data.</text>
</comment>
<keyword evidence="1" id="KW-1133">Transmembrane helix</keyword>
<dbReference type="EMBL" id="CAJVRL010000098">
    <property type="protein sequence ID" value="CAG8960352.1"/>
    <property type="molecule type" value="Genomic_DNA"/>
</dbReference>
<keyword evidence="1" id="KW-0812">Transmembrane</keyword>
<accession>A0A9N9Q034</accession>
<keyword evidence="3" id="KW-1185">Reference proteome</keyword>
<proteinExistence type="predicted"/>
<dbReference type="OrthoDB" id="426293at2759"/>
<name>A0A9N9Q034_9HELO</name>